<feature type="domain" description="REM-1" evidence="6">
    <location>
        <begin position="25"/>
        <end position="99"/>
    </location>
</feature>
<dbReference type="PROSITE" id="PS51180">
    <property type="entry name" value="BRO1"/>
    <property type="match status" value="1"/>
</dbReference>
<dbReference type="InterPro" id="IPR036034">
    <property type="entry name" value="PDZ_sf"/>
</dbReference>
<dbReference type="InterPro" id="IPR047138">
    <property type="entry name" value="RHPN1_2"/>
</dbReference>
<comment type="similarity">
    <text evidence="1">Belongs to the RHPN family.</text>
</comment>
<reference evidence="7 9" key="2">
    <citation type="journal article" date="2013" name="Nature">
        <title>Insights into bilaterian evolution from three spiralian genomes.</title>
        <authorList>
            <person name="Simakov O."/>
            <person name="Marletaz F."/>
            <person name="Cho S.J."/>
            <person name="Edsinger-Gonzales E."/>
            <person name="Havlak P."/>
            <person name="Hellsten U."/>
            <person name="Kuo D.H."/>
            <person name="Larsson T."/>
            <person name="Lv J."/>
            <person name="Arendt D."/>
            <person name="Savage R."/>
            <person name="Osoegawa K."/>
            <person name="de Jong P."/>
            <person name="Grimwood J."/>
            <person name="Chapman J.A."/>
            <person name="Shapiro H."/>
            <person name="Aerts A."/>
            <person name="Otillar R.P."/>
            <person name="Terry A.Y."/>
            <person name="Boore J.L."/>
            <person name="Grigoriev I.V."/>
            <person name="Lindberg D.R."/>
            <person name="Seaver E.C."/>
            <person name="Weisblat D.A."/>
            <person name="Putnam N.H."/>
            <person name="Rokhsar D.S."/>
        </authorList>
    </citation>
    <scope>NUCLEOTIDE SEQUENCE</scope>
    <source>
        <strain evidence="7 9">I ESC-2004</strain>
    </source>
</reference>
<evidence type="ECO:0000259" key="4">
    <source>
        <dbReference type="PROSITE" id="PS50106"/>
    </source>
</evidence>
<dbReference type="SUPFAM" id="SSF50156">
    <property type="entry name" value="PDZ domain-like"/>
    <property type="match status" value="1"/>
</dbReference>
<dbReference type="Gene3D" id="2.30.42.10">
    <property type="match status" value="1"/>
</dbReference>
<dbReference type="EMBL" id="AMQN01006870">
    <property type="status" value="NOT_ANNOTATED_CDS"/>
    <property type="molecule type" value="Genomic_DNA"/>
</dbReference>
<evidence type="ECO:0000256" key="3">
    <source>
        <dbReference type="SAM" id="Coils"/>
    </source>
</evidence>
<dbReference type="GO" id="GO:0051497">
    <property type="term" value="P:negative regulation of stress fiber assembly"/>
    <property type="evidence" value="ECO:0007669"/>
    <property type="project" value="TreeGrafter"/>
</dbReference>
<evidence type="ECO:0000313" key="9">
    <source>
        <dbReference type="Proteomes" id="UP000014760"/>
    </source>
</evidence>
<evidence type="ECO:0000259" key="6">
    <source>
        <dbReference type="PROSITE" id="PS51860"/>
    </source>
</evidence>
<dbReference type="Gene3D" id="1.10.287.160">
    <property type="entry name" value="HR1 repeat"/>
    <property type="match status" value="1"/>
</dbReference>
<dbReference type="InterPro" id="IPR036274">
    <property type="entry name" value="HR1_rpt_sf"/>
</dbReference>
<evidence type="ECO:0000256" key="1">
    <source>
        <dbReference type="ARBA" id="ARBA00010369"/>
    </source>
</evidence>
<dbReference type="Pfam" id="PF02185">
    <property type="entry name" value="HR1"/>
    <property type="match status" value="1"/>
</dbReference>
<protein>
    <submittedName>
        <fullName evidence="7 8">Uncharacterized protein</fullName>
    </submittedName>
</protein>
<dbReference type="PANTHER" id="PTHR23031:SF15">
    <property type="entry name" value="LD12055P"/>
    <property type="match status" value="1"/>
</dbReference>
<keyword evidence="2 3" id="KW-0175">Coiled coil</keyword>
<dbReference type="Pfam" id="PF03097">
    <property type="entry name" value="BRO1"/>
    <property type="match status" value="1"/>
</dbReference>
<dbReference type="InterPro" id="IPR038499">
    <property type="entry name" value="BRO1_sf"/>
</dbReference>
<name>R7UNA7_CAPTE</name>
<accession>R7UNA7</accession>
<dbReference type="AlphaFoldDB" id="R7UNA7"/>
<evidence type="ECO:0000256" key="2">
    <source>
        <dbReference type="PROSITE-ProRule" id="PRU01207"/>
    </source>
</evidence>
<organism evidence="7">
    <name type="scientific">Capitella teleta</name>
    <name type="common">Polychaete worm</name>
    <dbReference type="NCBI Taxonomy" id="283909"/>
    <lineage>
        <taxon>Eukaryota</taxon>
        <taxon>Metazoa</taxon>
        <taxon>Spiralia</taxon>
        <taxon>Lophotrochozoa</taxon>
        <taxon>Annelida</taxon>
        <taxon>Polychaeta</taxon>
        <taxon>Sedentaria</taxon>
        <taxon>Scolecida</taxon>
        <taxon>Capitellidae</taxon>
        <taxon>Capitella</taxon>
    </lineage>
</organism>
<dbReference type="CDD" id="cd11633">
    <property type="entry name" value="HR1_Rhophilin-1"/>
    <property type="match status" value="1"/>
</dbReference>
<dbReference type="OrthoDB" id="64867at2759"/>
<dbReference type="GO" id="GO:0007165">
    <property type="term" value="P:signal transduction"/>
    <property type="evidence" value="ECO:0007669"/>
    <property type="project" value="InterPro"/>
</dbReference>
<dbReference type="EMBL" id="KB299425">
    <property type="protein sequence ID" value="ELU08014.1"/>
    <property type="molecule type" value="Genomic_DNA"/>
</dbReference>
<feature type="coiled-coil region" evidence="3">
    <location>
        <begin position="76"/>
        <end position="103"/>
    </location>
</feature>
<dbReference type="PROSITE" id="PS50106">
    <property type="entry name" value="PDZ"/>
    <property type="match status" value="1"/>
</dbReference>
<dbReference type="SMART" id="SM01041">
    <property type="entry name" value="BRO1"/>
    <property type="match status" value="1"/>
</dbReference>
<dbReference type="SMART" id="SM00228">
    <property type="entry name" value="PDZ"/>
    <property type="match status" value="1"/>
</dbReference>
<dbReference type="EnsemblMetazoa" id="CapteT93887">
    <property type="protein sequence ID" value="CapteP93887"/>
    <property type="gene ID" value="CapteG93887"/>
</dbReference>
<dbReference type="InterPro" id="IPR004328">
    <property type="entry name" value="BRO1_dom"/>
</dbReference>
<keyword evidence="9" id="KW-1185">Reference proteome</keyword>
<dbReference type="OMA" id="PPVHDYM"/>
<dbReference type="SUPFAM" id="SSF46585">
    <property type="entry name" value="HR1 repeat"/>
    <property type="match status" value="1"/>
</dbReference>
<reference evidence="8" key="3">
    <citation type="submission" date="2015-06" db="UniProtKB">
        <authorList>
            <consortium name="EnsemblMetazoa"/>
        </authorList>
    </citation>
    <scope>IDENTIFICATION</scope>
</reference>
<proteinExistence type="inferred from homology"/>
<dbReference type="SMART" id="SM00742">
    <property type="entry name" value="Hr1"/>
    <property type="match status" value="1"/>
</dbReference>
<evidence type="ECO:0000259" key="5">
    <source>
        <dbReference type="PROSITE" id="PS51180"/>
    </source>
</evidence>
<sequence>MDPADYWQSLLAPSLYLSLLFQGSDPLQQTVRGRHQNRKHKLTAQINRELRMRAGAENLHKATTNRRLRDSVALELRLVNSNLQLLKEELADLNSSVDLYQNESCSQSVPMIPLGLKETNDLPLTLPMSKFIVDHYKESASSFQHQIQRFIQLRQASRTPERNEDGVRLLLTYYNHLYFIEKRFFPAGKGLGIDIEWYDAITGIPCCQRTIIYEKGAILFNLGSLYTQIGAKQDRTTASGLTSALESFQRAAGAFRTLHESFSNAPSTDMQPTTLEMLTELMLAQSQECCFERRRVQGIGEGLEQHIITAQEAAMVAQLYSDVHRLMSTVPLKDYIPVSWTCMIQVKSLYFQAMAHVFLSEAILDQPDSANTQVLSECFPALHSLDSSSLKMPQTADERRSFGEAHLREGILKHEEALRVHGTSKQLRKMNAFLKALKQAHDRSLKKFSQLEDEDDFSEITTVPRIRGRSKEVICSLEPDFTSCRVTDLFHSLGPLAIFSANHVWSHPKDARLEKESPSADFGFSVRGEAPVLVAQVDEGSIAQAAGMKTGDFLISVANEDVKWMKHSEVVSIVKAAGNVLCLTFVTPVDCDYLSPAKPSMSAPDEPVVTVETDPPIRASSTSPQGFFKKRLFVKTPKDTSSATLQRKKNQKT</sequence>
<dbReference type="Pfam" id="PF00595">
    <property type="entry name" value="PDZ"/>
    <property type="match status" value="1"/>
</dbReference>
<dbReference type="CDD" id="cd06712">
    <property type="entry name" value="PDZ_rhophilin-like"/>
    <property type="match status" value="1"/>
</dbReference>
<dbReference type="Proteomes" id="UP000014760">
    <property type="component" value="Unassembled WGS sequence"/>
</dbReference>
<dbReference type="Gene3D" id="1.25.40.280">
    <property type="entry name" value="alix/aip1 like domains"/>
    <property type="match status" value="1"/>
</dbReference>
<dbReference type="InterPro" id="IPR011072">
    <property type="entry name" value="HR1_rho-bd"/>
</dbReference>
<dbReference type="HOGENOM" id="CLU_006514_1_0_1"/>
<feature type="domain" description="PDZ" evidence="4">
    <location>
        <begin position="510"/>
        <end position="589"/>
    </location>
</feature>
<dbReference type="STRING" id="283909.R7UNA7"/>
<reference evidence="9" key="1">
    <citation type="submission" date="2012-12" db="EMBL/GenBank/DDBJ databases">
        <authorList>
            <person name="Hellsten U."/>
            <person name="Grimwood J."/>
            <person name="Chapman J.A."/>
            <person name="Shapiro H."/>
            <person name="Aerts A."/>
            <person name="Otillar R.P."/>
            <person name="Terry A.Y."/>
            <person name="Boore J.L."/>
            <person name="Simakov O."/>
            <person name="Marletaz F."/>
            <person name="Cho S.-J."/>
            <person name="Edsinger-Gonzales E."/>
            <person name="Havlak P."/>
            <person name="Kuo D.-H."/>
            <person name="Larsson T."/>
            <person name="Lv J."/>
            <person name="Arendt D."/>
            <person name="Savage R."/>
            <person name="Osoegawa K."/>
            <person name="de Jong P."/>
            <person name="Lindberg D.R."/>
            <person name="Seaver E.C."/>
            <person name="Weisblat D.A."/>
            <person name="Putnam N.H."/>
            <person name="Grigoriev I.V."/>
            <person name="Rokhsar D.S."/>
        </authorList>
    </citation>
    <scope>NUCLEOTIDE SEQUENCE</scope>
    <source>
        <strain evidence="9">I ESC-2004</strain>
    </source>
</reference>
<evidence type="ECO:0000313" key="7">
    <source>
        <dbReference type="EMBL" id="ELU08014.1"/>
    </source>
</evidence>
<dbReference type="InterPro" id="IPR001478">
    <property type="entry name" value="PDZ"/>
</dbReference>
<gene>
    <name evidence="7" type="ORF">CAPTEDRAFT_93887</name>
</gene>
<dbReference type="PANTHER" id="PTHR23031">
    <property type="entry name" value="RHOPHILIN"/>
    <property type="match status" value="1"/>
</dbReference>
<dbReference type="FunCoup" id="R7UNA7">
    <property type="interactions" value="28"/>
</dbReference>
<feature type="domain" description="BRO1" evidence="5">
    <location>
        <begin position="110"/>
        <end position="496"/>
    </location>
</feature>
<dbReference type="PROSITE" id="PS51860">
    <property type="entry name" value="REM_1"/>
    <property type="match status" value="1"/>
</dbReference>
<evidence type="ECO:0000313" key="8">
    <source>
        <dbReference type="EnsemblMetazoa" id="CapteP93887"/>
    </source>
</evidence>